<dbReference type="EMBL" id="CP031222">
    <property type="protein sequence ID" value="AXI02480.1"/>
    <property type="molecule type" value="Genomic_DNA"/>
</dbReference>
<dbReference type="InterPro" id="IPR018060">
    <property type="entry name" value="HTH_AraC"/>
</dbReference>
<dbReference type="SMART" id="SM00342">
    <property type="entry name" value="HTH_ARAC"/>
    <property type="match status" value="1"/>
</dbReference>
<keyword evidence="1" id="KW-0678">Repressor</keyword>
<reference evidence="6 7" key="1">
    <citation type="submission" date="2018-07" db="EMBL/GenBank/DDBJ databases">
        <title>Genome sequencing of Moraxellaceae gen. HYN0046.</title>
        <authorList>
            <person name="Kim M."/>
            <person name="Yi H."/>
        </authorList>
    </citation>
    <scope>NUCLEOTIDE SEQUENCE [LARGE SCALE GENOMIC DNA]</scope>
    <source>
        <strain evidence="6 7">HYN0046</strain>
    </source>
</reference>
<name>A0A345P5C1_9GAMM</name>
<keyword evidence="2" id="KW-0805">Transcription regulation</keyword>
<accession>A0A345P5C1</accession>
<dbReference type="GO" id="GO:0003700">
    <property type="term" value="F:DNA-binding transcription factor activity"/>
    <property type="evidence" value="ECO:0007669"/>
    <property type="project" value="InterPro"/>
</dbReference>
<protein>
    <submittedName>
        <fullName evidence="6">AraC family transcriptional regulator</fullName>
    </submittedName>
</protein>
<feature type="domain" description="HTH araC/xylS-type" evidence="5">
    <location>
        <begin position="160"/>
        <end position="257"/>
    </location>
</feature>
<dbReference type="Gene3D" id="1.10.10.60">
    <property type="entry name" value="Homeodomain-like"/>
    <property type="match status" value="1"/>
</dbReference>
<evidence type="ECO:0000256" key="1">
    <source>
        <dbReference type="ARBA" id="ARBA00022491"/>
    </source>
</evidence>
<dbReference type="AlphaFoldDB" id="A0A345P5C1"/>
<dbReference type="PANTHER" id="PTHR11019">
    <property type="entry name" value="HTH-TYPE TRANSCRIPTIONAL REGULATOR NIMR"/>
    <property type="match status" value="1"/>
</dbReference>
<dbReference type="InterPro" id="IPR014710">
    <property type="entry name" value="RmlC-like_jellyroll"/>
</dbReference>
<dbReference type="CDD" id="cd06124">
    <property type="entry name" value="cupin_NimR-like_N"/>
    <property type="match status" value="1"/>
</dbReference>
<dbReference type="Proteomes" id="UP000253940">
    <property type="component" value="Chromosome"/>
</dbReference>
<dbReference type="InterPro" id="IPR009057">
    <property type="entry name" value="Homeodomain-like_sf"/>
</dbReference>
<dbReference type="SUPFAM" id="SSF46689">
    <property type="entry name" value="Homeodomain-like"/>
    <property type="match status" value="2"/>
</dbReference>
<dbReference type="FunFam" id="1.10.10.60:FF:000132">
    <property type="entry name" value="AraC family transcriptional regulator"/>
    <property type="match status" value="1"/>
</dbReference>
<evidence type="ECO:0000256" key="4">
    <source>
        <dbReference type="ARBA" id="ARBA00023163"/>
    </source>
</evidence>
<dbReference type="PROSITE" id="PS01124">
    <property type="entry name" value="HTH_ARAC_FAMILY_2"/>
    <property type="match status" value="1"/>
</dbReference>
<evidence type="ECO:0000256" key="3">
    <source>
        <dbReference type="ARBA" id="ARBA00023125"/>
    </source>
</evidence>
<evidence type="ECO:0000313" key="6">
    <source>
        <dbReference type="EMBL" id="AXI02480.1"/>
    </source>
</evidence>
<gene>
    <name evidence="6" type="ORF">HYN46_06350</name>
</gene>
<dbReference type="Pfam" id="PF02311">
    <property type="entry name" value="AraC_binding"/>
    <property type="match status" value="1"/>
</dbReference>
<dbReference type="InterPro" id="IPR011051">
    <property type="entry name" value="RmlC_Cupin_sf"/>
</dbReference>
<dbReference type="GO" id="GO:0043565">
    <property type="term" value="F:sequence-specific DNA binding"/>
    <property type="evidence" value="ECO:0007669"/>
    <property type="project" value="InterPro"/>
</dbReference>
<dbReference type="SUPFAM" id="SSF51182">
    <property type="entry name" value="RmlC-like cupins"/>
    <property type="match status" value="1"/>
</dbReference>
<organism evidence="6 7">
    <name type="scientific">Aquirhabdus parva</name>
    <dbReference type="NCBI Taxonomy" id="2283318"/>
    <lineage>
        <taxon>Bacteria</taxon>
        <taxon>Pseudomonadati</taxon>
        <taxon>Pseudomonadota</taxon>
        <taxon>Gammaproteobacteria</taxon>
        <taxon>Moraxellales</taxon>
        <taxon>Moraxellaceae</taxon>
        <taxon>Aquirhabdus</taxon>
    </lineage>
</organism>
<sequence length="265" mass="30256">MQIDDLQARLSPELPYPIACHVRHYEAGIAISEHQSPWGELSFALNGVMEYMIEGQPYLSPPQYGLWIPPDIPHKWTNRSEVHYVTLYLAKDICANISSKPCTATLSALFRAIVNDFSMRDVIYPETQEDLRLAQVLIDQLRLAPTYSSYLPWTGDVALASLLSQLQQNPGDKHSASYWAEKFGMTERTLLRHCQKLLGVSFNEWRQRLKLVSAMSLLDEGWSVQHISAELGYSTPSAFISMFQRLTGMSPERMRKTGYMEIRQP</sequence>
<keyword evidence="7" id="KW-1185">Reference proteome</keyword>
<dbReference type="Gene3D" id="2.60.120.10">
    <property type="entry name" value="Jelly Rolls"/>
    <property type="match status" value="1"/>
</dbReference>
<dbReference type="KEGG" id="mbah:HYN46_06350"/>
<dbReference type="PANTHER" id="PTHR11019:SF190">
    <property type="entry name" value="ARAC-FAMILY REGULATORY PROTEIN"/>
    <property type="match status" value="1"/>
</dbReference>
<dbReference type="OrthoDB" id="9804543at2"/>
<dbReference type="RefSeq" id="WP_114898590.1">
    <property type="nucleotide sequence ID" value="NZ_CP031222.1"/>
</dbReference>
<evidence type="ECO:0000256" key="2">
    <source>
        <dbReference type="ARBA" id="ARBA00023015"/>
    </source>
</evidence>
<dbReference type="InterPro" id="IPR003313">
    <property type="entry name" value="AraC-bd"/>
</dbReference>
<proteinExistence type="predicted"/>
<evidence type="ECO:0000313" key="7">
    <source>
        <dbReference type="Proteomes" id="UP000253940"/>
    </source>
</evidence>
<dbReference type="Pfam" id="PF12833">
    <property type="entry name" value="HTH_18"/>
    <property type="match status" value="1"/>
</dbReference>
<keyword evidence="4" id="KW-0804">Transcription</keyword>
<evidence type="ECO:0000259" key="5">
    <source>
        <dbReference type="PROSITE" id="PS01124"/>
    </source>
</evidence>
<keyword evidence="3" id="KW-0238">DNA-binding</keyword>